<dbReference type="InParanoid" id="A0A165BDM8"/>
<keyword evidence="3" id="KW-1185">Reference proteome</keyword>
<protein>
    <recommendedName>
        <fullName evidence="1">F-box domain-containing protein</fullName>
    </recommendedName>
</protein>
<evidence type="ECO:0000313" key="3">
    <source>
        <dbReference type="Proteomes" id="UP000077266"/>
    </source>
</evidence>
<dbReference type="InterPro" id="IPR001810">
    <property type="entry name" value="F-box_dom"/>
</dbReference>
<dbReference type="Proteomes" id="UP000077266">
    <property type="component" value="Unassembled WGS sequence"/>
</dbReference>
<dbReference type="Gene3D" id="1.20.1280.50">
    <property type="match status" value="1"/>
</dbReference>
<reference evidence="2 3" key="1">
    <citation type="journal article" date="2016" name="Mol. Biol. Evol.">
        <title>Comparative Genomics of Early-Diverging Mushroom-Forming Fungi Provides Insights into the Origins of Lignocellulose Decay Capabilities.</title>
        <authorList>
            <person name="Nagy L.G."/>
            <person name="Riley R."/>
            <person name="Tritt A."/>
            <person name="Adam C."/>
            <person name="Daum C."/>
            <person name="Floudas D."/>
            <person name="Sun H."/>
            <person name="Yadav J.S."/>
            <person name="Pangilinan J."/>
            <person name="Larsson K.H."/>
            <person name="Matsuura K."/>
            <person name="Barry K."/>
            <person name="Labutti K."/>
            <person name="Kuo R."/>
            <person name="Ohm R.A."/>
            <person name="Bhattacharya S.S."/>
            <person name="Shirouzu T."/>
            <person name="Yoshinaga Y."/>
            <person name="Martin F.M."/>
            <person name="Grigoriev I.V."/>
            <person name="Hibbett D.S."/>
        </authorList>
    </citation>
    <scope>NUCLEOTIDE SEQUENCE [LARGE SCALE GENOMIC DNA]</scope>
    <source>
        <strain evidence="2 3">HHB12029</strain>
    </source>
</reference>
<dbReference type="PROSITE" id="PS50181">
    <property type="entry name" value="FBOX"/>
    <property type="match status" value="1"/>
</dbReference>
<evidence type="ECO:0000259" key="1">
    <source>
        <dbReference type="PROSITE" id="PS50181"/>
    </source>
</evidence>
<name>A0A165BDM8_EXIGL</name>
<accession>A0A165BDM8</accession>
<dbReference type="InterPro" id="IPR036047">
    <property type="entry name" value="F-box-like_dom_sf"/>
</dbReference>
<dbReference type="OrthoDB" id="3172239at2759"/>
<feature type="domain" description="F-box" evidence="1">
    <location>
        <begin position="1"/>
        <end position="46"/>
    </location>
</feature>
<dbReference type="SUPFAM" id="SSF81383">
    <property type="entry name" value="F-box domain"/>
    <property type="match status" value="1"/>
</dbReference>
<evidence type="ECO:0000313" key="2">
    <source>
        <dbReference type="EMBL" id="KZV80395.1"/>
    </source>
</evidence>
<gene>
    <name evidence="2" type="ORF">EXIGLDRAFT_781030</name>
</gene>
<dbReference type="EMBL" id="KV426487">
    <property type="protein sequence ID" value="KZV80395.1"/>
    <property type="molecule type" value="Genomic_DNA"/>
</dbReference>
<dbReference type="SMART" id="SM00256">
    <property type="entry name" value="FBOX"/>
    <property type="match status" value="1"/>
</dbReference>
<organism evidence="2 3">
    <name type="scientific">Exidia glandulosa HHB12029</name>
    <dbReference type="NCBI Taxonomy" id="1314781"/>
    <lineage>
        <taxon>Eukaryota</taxon>
        <taxon>Fungi</taxon>
        <taxon>Dikarya</taxon>
        <taxon>Basidiomycota</taxon>
        <taxon>Agaricomycotina</taxon>
        <taxon>Agaricomycetes</taxon>
        <taxon>Auriculariales</taxon>
        <taxon>Exidiaceae</taxon>
        <taxon>Exidia</taxon>
    </lineage>
</organism>
<dbReference type="AlphaFoldDB" id="A0A165BDM8"/>
<sequence>MAPSIPTETLPAIFTNLNLFDLVRVSLVSQSWRSICLDTPSLWTDIDTAGCKKSFLDAIAVRSGTLPLSIESNTQDLFPRSRNYRLSMADALESVSEEHIMLVYLPRLMPRVKGLFLFNFNHTLGFVLRNPAPVLKDLMLRAGAGHLCDGAFRGQSGPPPSFPALKKLGLSGVTFCGGFGLCQLLAVCPILEDLIFEFPDIEPPPDVRILPGKITTYAPRLRKVVLIGEARETGPNIALVNSVPNLYIDIPFDVDVSHPHESSALVCALFGRRPSNFSATSLEVTDILEVKMESDSKTLTRKTTLRTQTGPCNPTAYLCLFTRFGLFDSLAQMRLDLSVCGSAFLPDGVDFPPAPSLQKLLLENCAPHLARLAQRRGGLWACPILMSLLLLGGECACGSCLANTGRAHHDGAVGKDSVIHVSTLCAFLGRVFGFSQKEPLLMLDLNGIELEGIDSTSKSSSVHGLPVLMLNAFDSDSDSDSDA</sequence>
<dbReference type="Pfam" id="PF12937">
    <property type="entry name" value="F-box-like"/>
    <property type="match status" value="1"/>
</dbReference>
<proteinExistence type="predicted"/>